<dbReference type="Pfam" id="PF02176">
    <property type="entry name" value="zf-TRAF"/>
    <property type="match status" value="2"/>
</dbReference>
<gene>
    <name evidence="13" type="ORF">LOD99_1616</name>
</gene>
<dbReference type="InterPro" id="IPR013083">
    <property type="entry name" value="Znf_RING/FYVE/PHD"/>
</dbReference>
<feature type="domain" description="TRAF-type" evidence="12">
    <location>
        <begin position="127"/>
        <end position="178"/>
    </location>
</feature>
<dbReference type="InterPro" id="IPR008974">
    <property type="entry name" value="TRAF-like"/>
</dbReference>
<sequence length="5221" mass="603528">MAFRATDDSSDILKDFEHLLFVEMEDAGVTSYRGWKRELLVEEIVSASEKKLLLCTLCDGMLRNACCFQRNQNKQARCDKCLPANFRIYGRNIVDLIRSVVDERMIYCPFLNEDCKWTGPTLEIQPHLKDCQYFTLPCPLGCFESVLYPHIIKRIPRKSLPDHLSNTCPMRLIPCEYCLKGIRASSVNIHITFCNEYPVTCINNCKNNTIDGATFSTCRRLIEYHLKFDCPLQEVLCPYSKYGCDVEIARQYLQQHKMDFMGKHLNLVESRFNDIKLVGGIEWKILFVNNRWNKNKEVYSTPFYSCGYKIKFCVEFDENQLGVYFSLLKGEYDDELKWPLKGRVTITLVNQLNVSHGDITRSILSEDDPDNFEKPESVPNYLGFQEILSREDSNSFGYSYITGVMEADIRINWIEARLAYSLKHFSSDLNSQISLPKNRIILTGFLRRSSRRALSISSSSHGDIFLSFSTAPKDMVISQYYIKYPHINTVQSNQVSESLISADVTLPITIQDIDWLILNLFISKLLDSDKHRLVLTLKTVFDISRSFRHRSSGEFSLPYIIIPKQFHAYTSNLSSLFEDLASCWLTRISKAIVSPQENELFCVLIILLHHLKISKSWIVKKIDDLYISIEQVLFESEDLLVYLLPLEKWMILCLDALPDSRREYIQPICKLLYLIWDQCSFYQIQSNFIHLLSSVIIVITEIVRERLPEDLFSNPIKSIEEIESVLLLCYTFQGSYTDAKTDADHCLDKLRDNNLLEFNALPEALRTKYELDKVSKPLPCVWPNRKDQIYQRFSKIVNRLRDLLEIAKTIYDFEDIRVIIQNGNDFSATFDEHLEDILSKFLSILKPILRIESSLFDVGDNDKFEGIFFAFRNEIKKLEYRIINILKPYLTSNCDPLNLRRMQLFGRFVNRPMIRTSLIEFLVQLIDSLGQHIEQVHSLVSNYETFPGFHHFAPAQISKYLYLRSLVERLDTPYRLVTQISHTLFDLSASGYVSNEYLILRNKLEQLLNSFTFIDPELSDDFSLLLHKPVLVASGKSHTLIPSLQPDVVHLIYIAKYINKLGFSPSLIPHSLRILLEQYSNLELYSQLPKLFFTVHRFNKIWSNRNSPVHHLFSERINDCKQLVERGLTEVTWNSFVLKDFLQQMVTYVFTSIDPTLNQTEHGVTSIKNVIHSWCIQPSNLFSSTPYPPARPLTELSQRIKAGSHDYERIIVSSRDKIHQILNRISTSFSINMHCTQWKQFMQYIDQLLYRGITSQTSKSYSAIQYYLAPLSGGPENAHSIHGLFSINFRVAGDNLSFHPSPYPEGQAPSLVEQLKSWVMGVYTRNASLHPFSHPKGAFIESLKNEMFFSNLITDFDYILLDDLNNCHTVLQKFSQFSFLWMNDCNSYFRNFISPRTDTSPITQEKEFAILDTSHSDESSLNTIRINEFAFLYPNLHSRTQGLSSRSALPLFEDFEREICVYYSLKQELLRIPQYLNIGFIVIDARGIRSFLLSLCANWLFTFCDYLQDKVILVLEDMNFLFEKIEPEVSKIGIETADLPQLMKSMRIFYTMRNRQSDIEHKFSTLQRANSILEKFEFTLRQDIHDFYVSTPQKLDHLNAVFGMAKQRIRPYIATHKKEIIEKLHSFQQELTAISNQFYRSYLFNSDCPTKDARELLDEYVQKFSDLKDKSKDVCELQSFLETQFVNFSSLQKLLDTFITIRRVWLLVEEVTHSTKHMKRDMWKKQAPEEIQQKIQELRDKVDKIPQEGSQWDITLSIRDYLDELKSTVPLLTLIQSPSIRESHWKLILKLSPKPRVGSATITDASILTKLSFGKLIDLGLHLCLPQIEAIVEKSRTEITSETIINTFRTVWDGYLLTFEDYIRSIPQPISGFASSVSSSHSSNENLAQSSGGIIRRHSKGFISSRMSGINTDGLDTLVTEAIPKLTNVLEIFKTLDVHIDELETVMNSTESILFQEDLKPWQHKFQRIKTVLKLLVEVQDNWMQADKFFSWSDVRQNLTQEAIGFIVVDKQWRILMKEVQSDPHVMRTCCKEGRLRFLQELNRTVGQTRVAIYKYYENFKSLYPRFYFISSYYIHAFISNYTNVKVLSKHIHMIFPGVHELAISNTDVKDKYIITGVIATNGGIVQLNSSLIPDNFEKVTGLLNSFSATLHDTLKDYFASSIEKISNETPFDRLDINNIAYFLLKELTKAKSSEIYLLIARVLFCTILQRLVTMDDITQLKCALSGFQKLLILLNRYLHSGNIDSLELMQKDDVVLDEWEQDTLEESSSQHEILTMTTYLLVQNFIITIFYFKGLTESLISLNNVTKLEASIEWQSSIKHLLPKDDTTTCNFSIHCLSVPYVFEFQGDHKELVLFPNTERCFSHLLQSLTTNFGGLLVGRQGSGKMSTIRQFAYLLGRPLFEYSCTSHTLVDYLKDFIYGAYNSRSLVCFQCIDNIQAPKMSIFIETIRALFSGHMSSKIGFPIVQPYTPFDINHGAVMATAQCMTLTRSPDFIFVNVFKPYFLSPDVSVISEVLLYTSGFQNAHEIALRLNKFYEMYNILVNTSTSKSLAYFSIFKLRHLLIIASEKLVNEFTDPVSQIRRYSHSLPLETQESEFESGDEQISNPRPMSEISHRETSIDVSYKDEEEEIRYQEFEIICSSLIEYLPSLTCFLHPSQINKLQHVIQSLFYEDYNKDRDLTIDLISSSQHQFSAQNPALLRVLKYGMLEPDEYFVSKVGELWKSLKLHFMVLLLGPSSSGKSSALSVCSGLFKDIGNSAYVHSIFPQSLPRDHLFGGIQLEEKTWTKSLLDHFFDNCVILTEKIKNPKHHWFHIDGSLDKFYCDVLATFNFENYAITLMTKHKMTFRPNVRIILESDNADFLTPSLIAKLGIISFPSIISWNTILHSWLDKQLENESFQWQSIFDTYLPVIMTCLFRNSPESDEITLKKLSCSTKKNLLKTELKFVVQLNQVCVISSLVALLDSLILTYPKPSKIFKEVLFNFAAVWAIGGCLDQNSRIFFSTIWQELFQGPYTFPKGSNIWSFVPNFDSQSLAVPRLGNFTCSKENLFTQMPFITDPETETIVCLFDYLSTNTIPILISGDVGSGKSLLTDHLSKRLESSYFDQKYSKKFKCNSRSSSQDLWEVLQTELVWSATKSLYVPRGNRKLHMLVEDIHLVDVSDRTTNSVTEMLRWISYVNELFDFNTYSWKDIQHVNFIVTCNSKLTNLRSRFTSHFFIHHYQYATFNSQVSIFSKLIRCFFNGELLDSKRSNNPSTNQSFIQSIVSLTVEMQISLKSMFVGTQERSLYLFTLSDISNLFRSLCLILEPNCPIRDFLQLWNHEVYWLYEHKLVNCNDTLLFRQLKTRLIHKYFDSSVLKNYLNQPVERYSFIENVLEHIPLPPWVLSEYKINSDEEKLPNLLNQPTVKQAANKLIVTPFRLDMLNRISLHLFSPPDYSNLIIIGESEIASTLSLLASLFNFTFERISHFLASHSEEIKGTEDHCIYLKSSAYDLGVFDHFMRDIYTRAGINMENIILLVQYKELKSKQFFFRILEFLEDCQISPLFSLEQRGNIVNGLRTHISKLSQVFSESLAWKIFLSNVTKNLRIVINVKEIDINFYQLIHSVPSLFNRLKCIVCPKLDHTQLTKVCEQAMKQHYPKHTVLKPRIHDLIVELLPTLFTDLCKNLNYNYSYIPGNNSFNKFAVTFSINFGIIYGRILSQQKIIQCALSILASIQKTKDNFELEYPNREFVYKDKKASCSDFIKLIGQLELNISQTLTSLQRLEQNIEFLDKTHPKIDDALQLAILESKNKIEMIVKATNKFNNHDIEWLRANSKEPELSHLLTVFISLFKSGTDTQPLNRTIRRLLSNSERFLSQIVDFHSNTDELSEDTLESIYEVLQQDIVSGNTVTPDSELHDLIDKISSWLRAIANYYEVILHKVNPLKDRIECNLESLVKFNSLTDSLRTKIRSFSDSKRNLDQSFYHSSLSLTEYIDSYEKQSVDLQSISSLIEDLGTIPEKWRAYAQMSDEEVTSLITASAISYGYLCILSSFPIQDQIHILLHVWPKSLEKLSLKTNWKEALNFRMNNIVGFDCIPGIMPYKSQTSSNYFQILNSICYFIFHNSVNDHLTPLKSISFAISKEYLNESSSSWVSISSSSPYKLSEFTNRQNTTEIDLACSDPHLYDTLRDSILKGNSLIINHLDTIKDPVLYPLLEFASVFKENRDTKNPIQLAGRTLVANKHLSLVFSMNTPSFCYPSVYSSKTLHLNMLPSHTLCYEVCLHKLLTNHYLSKSWLDLFAFVVSKETLFESVQHELAQLLAKLFRCDVNTGVSYLPQDTEIPQIAYKHTQELVTLWNLRPYVQTVREYTEKSFHSVYTQICHIPDTLGNLACSLSCIQEMHVYYYLNVNWLYPLVEELFLDYDLDKIQPSNIARKPSITLSDYLKGILDASQQEDLIKEFCTNLNWPDNVQVNQEKLSVLSGNVNVILNKLNRSFVTKAVQLYMPYLTRHDQFTWLLLSALIVNVYGVADDYSSILIYSIIRILSNSPLLPKGSFTKISKPDWIEDSKWDSILKSPLNDNCIKTLYNSFTDQQTEWSAWISNSMPSYKNMPIPISMDGQCSSDSILCVEALIVLHLFFPINNEEVFRDFITDNLQCDFLSTRTFPLSNLLNINDSNPNPSKLNIFYFVMEKECKFAISKSLTLQYELASLYTTQGIEVKSFSHLDLSTSLPNFDDFSSAHLLLFKEFHLVKKGNRESFFSKLFSMSHKPINIVLYGEWCDDLSESLPEVISIFPIENIEFGLFSHISYTEYIYPSIYHVFECVYDSLPMETKLKILSHPMEHTCYLVILFHCSLITKRNCLRCSIANLSIDLLITSLEKVLTLKTNEGSTQSLQEQEIFTIISSVYSINNEPGIRKYGIFAEQVLGVPHEVINQFKRRELYISILPTPSYFFIISDLLSVKLSISSEMSQPLPRTTLPLRCFPDVQFLPFNITNLLFILDRTIQQLTQFPVDLNLVFETNSPLFHYVIANELKDVHALLLDISEKCLSLQNYLKTGVLFIPKDLILIGESLSKQAVPNEWDEMYNQIGTKSEFFLWLKQFIEHFCQLRKWVVSPLQDSSALNLSFFRRTSLLLDSLHKESQFLDSYSDPIISLWLPNDNFNVPVKRGFILNFKANINFVTNDITIDNLESKTNKVYSLLSIPGHVYTSQCLQNGEDEIFILKLNSNSLCSIHCPSYLLAGLASS</sequence>
<protein>
    <submittedName>
        <fullName evidence="13">Dynein heavy chain 17, axonemal</fullName>
    </submittedName>
</protein>
<dbReference type="InterPro" id="IPR041466">
    <property type="entry name" value="Dynein_AAA5_ext"/>
</dbReference>
<evidence type="ECO:0000256" key="9">
    <source>
        <dbReference type="PROSITE-ProRule" id="PRU00207"/>
    </source>
</evidence>
<evidence type="ECO:0000256" key="5">
    <source>
        <dbReference type="ARBA" id="ARBA00022737"/>
    </source>
</evidence>
<proteinExistence type="inferred from homology"/>
<keyword evidence="7 9" id="KW-0862">Zinc</keyword>
<dbReference type="Gene3D" id="1.10.472.130">
    <property type="match status" value="1"/>
</dbReference>
<dbReference type="PROSITE" id="PS50145">
    <property type="entry name" value="ZF_TRAF"/>
    <property type="match status" value="2"/>
</dbReference>
<dbReference type="GO" id="GO:0030286">
    <property type="term" value="C:dynein complex"/>
    <property type="evidence" value="ECO:0007669"/>
    <property type="project" value="InterPro"/>
</dbReference>
<dbReference type="Proteomes" id="UP001165289">
    <property type="component" value="Unassembled WGS sequence"/>
</dbReference>
<dbReference type="Gene3D" id="3.40.50.300">
    <property type="entry name" value="P-loop containing nucleotide triphosphate hydrolases"/>
    <property type="match status" value="5"/>
</dbReference>
<dbReference type="InterPro" id="IPR035699">
    <property type="entry name" value="AAA_6"/>
</dbReference>
<dbReference type="Pfam" id="PF08393">
    <property type="entry name" value="DHC_N2"/>
    <property type="match status" value="2"/>
</dbReference>
<dbReference type="InterPro" id="IPR049342">
    <property type="entry name" value="TRAF1-6_MATH_dom"/>
</dbReference>
<dbReference type="GO" id="GO:0051959">
    <property type="term" value="F:dynein light intermediate chain binding"/>
    <property type="evidence" value="ECO:0007669"/>
    <property type="project" value="InterPro"/>
</dbReference>
<name>A0AAV7K3P6_9METZ</name>
<dbReference type="GO" id="GO:0005524">
    <property type="term" value="F:ATP binding"/>
    <property type="evidence" value="ECO:0007669"/>
    <property type="project" value="InterPro"/>
</dbReference>
<dbReference type="Pfam" id="PF12775">
    <property type="entry name" value="AAA_7"/>
    <property type="match status" value="1"/>
</dbReference>
<evidence type="ECO:0000256" key="4">
    <source>
        <dbReference type="ARBA" id="ARBA00022723"/>
    </source>
</evidence>
<dbReference type="PANTHER" id="PTHR45703">
    <property type="entry name" value="DYNEIN HEAVY CHAIN"/>
    <property type="match status" value="1"/>
</dbReference>
<comment type="similarity">
    <text evidence="2">Belongs to the dynein heavy chain family.</text>
</comment>
<dbReference type="InterPro" id="IPR041589">
    <property type="entry name" value="DNAH3_AAA_lid_1"/>
</dbReference>
<evidence type="ECO:0000256" key="1">
    <source>
        <dbReference type="ARBA" id="ARBA00004496"/>
    </source>
</evidence>
<dbReference type="Gene3D" id="2.60.210.10">
    <property type="entry name" value="Apoptosis, Tumor Necrosis Factor Receptor Associated Protein 2, Chain A"/>
    <property type="match status" value="1"/>
</dbReference>
<dbReference type="InterPro" id="IPR001293">
    <property type="entry name" value="Znf_TRAF"/>
</dbReference>
<keyword evidence="6 9" id="KW-0863">Zinc-finger</keyword>
<dbReference type="GO" id="GO:0007018">
    <property type="term" value="P:microtubule-based movement"/>
    <property type="evidence" value="ECO:0007669"/>
    <property type="project" value="InterPro"/>
</dbReference>
<evidence type="ECO:0000313" key="13">
    <source>
        <dbReference type="EMBL" id="KAI6655882.1"/>
    </source>
</evidence>
<evidence type="ECO:0000256" key="7">
    <source>
        <dbReference type="ARBA" id="ARBA00022833"/>
    </source>
</evidence>
<dbReference type="InterPro" id="IPR026983">
    <property type="entry name" value="DHC"/>
</dbReference>
<feature type="zinc finger region" description="TRAF-type" evidence="9">
    <location>
        <begin position="127"/>
        <end position="178"/>
    </location>
</feature>
<dbReference type="GO" id="GO:0031514">
    <property type="term" value="C:motile cilium"/>
    <property type="evidence" value="ECO:0007669"/>
    <property type="project" value="UniProtKB-ARBA"/>
</dbReference>
<feature type="region of interest" description="Disordered" evidence="11">
    <location>
        <begin position="2592"/>
        <end position="2619"/>
    </location>
</feature>
<feature type="zinc finger region" description="TRAF-type" evidence="9">
    <location>
        <begin position="190"/>
        <end position="254"/>
    </location>
</feature>
<dbReference type="Pfam" id="PF17852">
    <property type="entry name" value="Dynein_AAA_lid"/>
    <property type="match status" value="1"/>
</dbReference>
<dbReference type="GO" id="GO:0045505">
    <property type="term" value="F:dynein intermediate chain binding"/>
    <property type="evidence" value="ECO:0007669"/>
    <property type="project" value="InterPro"/>
</dbReference>
<dbReference type="EMBL" id="JAKMXF010000166">
    <property type="protein sequence ID" value="KAI6655882.1"/>
    <property type="molecule type" value="Genomic_DNA"/>
</dbReference>
<dbReference type="InterPro" id="IPR042222">
    <property type="entry name" value="Dynein_2_N"/>
</dbReference>
<dbReference type="InterPro" id="IPR027417">
    <property type="entry name" value="P-loop_NTPase"/>
</dbReference>
<dbReference type="Pfam" id="PF17857">
    <property type="entry name" value="AAA_lid_1"/>
    <property type="match status" value="1"/>
</dbReference>
<comment type="caution">
    <text evidence="13">The sequence shown here is derived from an EMBL/GenBank/DDBJ whole genome shotgun (WGS) entry which is preliminary data.</text>
</comment>
<dbReference type="InterPro" id="IPR013594">
    <property type="entry name" value="Dynein_heavy_tail"/>
</dbReference>
<evidence type="ECO:0000256" key="11">
    <source>
        <dbReference type="SAM" id="MobiDB-lite"/>
    </source>
</evidence>
<evidence type="ECO:0000259" key="12">
    <source>
        <dbReference type="PROSITE" id="PS50145"/>
    </source>
</evidence>
<dbReference type="Pfam" id="PF12780">
    <property type="entry name" value="AAA_8"/>
    <property type="match status" value="1"/>
</dbReference>
<dbReference type="InterPro" id="IPR042228">
    <property type="entry name" value="Dynein_linker_3"/>
</dbReference>
<dbReference type="Pfam" id="PF21355">
    <property type="entry name" value="TRAF-mep_MATH"/>
    <property type="match status" value="1"/>
</dbReference>
<keyword evidence="14" id="KW-1185">Reference proteome</keyword>
<keyword evidence="8 10" id="KW-0175">Coiled coil</keyword>
<evidence type="ECO:0000256" key="8">
    <source>
        <dbReference type="ARBA" id="ARBA00023054"/>
    </source>
</evidence>
<evidence type="ECO:0000256" key="10">
    <source>
        <dbReference type="SAM" id="Coils"/>
    </source>
</evidence>
<dbReference type="Gene3D" id="1.20.920.20">
    <property type="match status" value="1"/>
</dbReference>
<organism evidence="13 14">
    <name type="scientific">Oopsacas minuta</name>
    <dbReference type="NCBI Taxonomy" id="111878"/>
    <lineage>
        <taxon>Eukaryota</taxon>
        <taxon>Metazoa</taxon>
        <taxon>Porifera</taxon>
        <taxon>Hexactinellida</taxon>
        <taxon>Hexasterophora</taxon>
        <taxon>Lyssacinosida</taxon>
        <taxon>Leucopsacidae</taxon>
        <taxon>Oopsacas</taxon>
    </lineage>
</organism>
<feature type="domain" description="TRAF-type" evidence="12">
    <location>
        <begin position="190"/>
        <end position="254"/>
    </location>
</feature>
<reference evidence="13 14" key="1">
    <citation type="journal article" date="2023" name="BMC Biol.">
        <title>The compact genome of the sponge Oopsacas minuta (Hexactinellida) is lacking key metazoan core genes.</title>
        <authorList>
            <person name="Santini S."/>
            <person name="Schenkelaars Q."/>
            <person name="Jourda C."/>
            <person name="Duchesne M."/>
            <person name="Belahbib H."/>
            <person name="Rocher C."/>
            <person name="Selva M."/>
            <person name="Riesgo A."/>
            <person name="Vervoort M."/>
            <person name="Leys S.P."/>
            <person name="Kodjabachian L."/>
            <person name="Le Bivic A."/>
            <person name="Borchiellini C."/>
            <person name="Claverie J.M."/>
            <person name="Renard E."/>
        </authorList>
    </citation>
    <scope>NUCLEOTIDE SEQUENCE [LARGE SCALE GENOMIC DNA]</scope>
    <source>
        <strain evidence="13">SPO-2</strain>
    </source>
</reference>
<keyword evidence="5" id="KW-0677">Repeat</keyword>
<comment type="subcellular location">
    <subcellularLocation>
        <location evidence="1">Cytoplasm</location>
    </subcellularLocation>
</comment>
<evidence type="ECO:0000313" key="14">
    <source>
        <dbReference type="Proteomes" id="UP001165289"/>
    </source>
</evidence>
<dbReference type="GO" id="GO:0008270">
    <property type="term" value="F:zinc ion binding"/>
    <property type="evidence" value="ECO:0007669"/>
    <property type="project" value="UniProtKB-KW"/>
</dbReference>
<dbReference type="Gene3D" id="1.20.920.30">
    <property type="match status" value="1"/>
</dbReference>
<evidence type="ECO:0000256" key="2">
    <source>
        <dbReference type="ARBA" id="ARBA00008887"/>
    </source>
</evidence>
<dbReference type="InterPro" id="IPR013602">
    <property type="entry name" value="Dynein_heavy_linker"/>
</dbReference>
<dbReference type="Gene3D" id="3.30.40.10">
    <property type="entry name" value="Zinc/RING finger domain, C3HC4 (zinc finger)"/>
    <property type="match status" value="2"/>
</dbReference>
<dbReference type="SUPFAM" id="SSF52540">
    <property type="entry name" value="P-loop containing nucleoside triphosphate hydrolases"/>
    <property type="match status" value="1"/>
</dbReference>
<dbReference type="InterPro" id="IPR024317">
    <property type="entry name" value="Dynein_heavy_chain_D4_dom"/>
</dbReference>
<dbReference type="Pfam" id="PF08385">
    <property type="entry name" value="DHC_N1"/>
    <property type="match status" value="1"/>
</dbReference>
<dbReference type="Gene3D" id="1.20.140.100">
    <property type="entry name" value="Dynein heavy chain, N-terminal domain 2"/>
    <property type="match status" value="1"/>
</dbReference>
<keyword evidence="4 9" id="KW-0479">Metal-binding</keyword>
<dbReference type="SUPFAM" id="SSF49599">
    <property type="entry name" value="TRAF domain-like"/>
    <property type="match status" value="1"/>
</dbReference>
<keyword evidence="3" id="KW-0963">Cytoplasm</keyword>
<dbReference type="Gene3D" id="3.20.180.20">
    <property type="entry name" value="Dynein heavy chain, N-terminal domain 2"/>
    <property type="match status" value="1"/>
</dbReference>
<evidence type="ECO:0000256" key="3">
    <source>
        <dbReference type="ARBA" id="ARBA00022490"/>
    </source>
</evidence>
<evidence type="ECO:0000256" key="6">
    <source>
        <dbReference type="ARBA" id="ARBA00022771"/>
    </source>
</evidence>
<dbReference type="GO" id="GO:0005737">
    <property type="term" value="C:cytoplasm"/>
    <property type="evidence" value="ECO:0007669"/>
    <property type="project" value="UniProtKB-SubCell"/>
</dbReference>
<feature type="coiled-coil region" evidence="10">
    <location>
        <begin position="3745"/>
        <end position="3772"/>
    </location>
</feature>
<accession>A0AAV7K3P6</accession>
<dbReference type="Pfam" id="PF12774">
    <property type="entry name" value="AAA_6"/>
    <property type="match status" value="1"/>
</dbReference>